<reference evidence="3" key="1">
    <citation type="submission" date="2018-06" db="EMBL/GenBank/DDBJ databases">
        <authorList>
            <person name="Zhirakovskaya E."/>
        </authorList>
    </citation>
    <scope>NUCLEOTIDE SEQUENCE</scope>
</reference>
<dbReference type="GO" id="GO:0000160">
    <property type="term" value="P:phosphorelay signal transduction system"/>
    <property type="evidence" value="ECO:0007669"/>
    <property type="project" value="InterPro"/>
</dbReference>
<dbReference type="InterPro" id="IPR058245">
    <property type="entry name" value="NreC/VraR/RcsB-like_REC"/>
</dbReference>
<dbReference type="PANTHER" id="PTHR43214">
    <property type="entry name" value="TWO-COMPONENT RESPONSE REGULATOR"/>
    <property type="match status" value="1"/>
</dbReference>
<evidence type="ECO:0000259" key="2">
    <source>
        <dbReference type="PROSITE" id="PS50110"/>
    </source>
</evidence>
<dbReference type="GO" id="GO:0003677">
    <property type="term" value="F:DNA binding"/>
    <property type="evidence" value="ECO:0007669"/>
    <property type="project" value="UniProtKB-KW"/>
</dbReference>
<evidence type="ECO:0000313" key="3">
    <source>
        <dbReference type="EMBL" id="VAW79997.1"/>
    </source>
</evidence>
<gene>
    <name evidence="3" type="ORF">MNBD_GAMMA12-2707</name>
</gene>
<dbReference type="InterPro" id="IPR016032">
    <property type="entry name" value="Sig_transdc_resp-reg_C-effctor"/>
</dbReference>
<dbReference type="InterPro" id="IPR001789">
    <property type="entry name" value="Sig_transdc_resp-reg_receiver"/>
</dbReference>
<protein>
    <submittedName>
        <fullName evidence="3">DNA-binding response regulator, LuxR family</fullName>
    </submittedName>
</protein>
<sequence length="258" mass="29898">MNEKIKQEQEQEQKQENVGVNRVKLLVAEDSARDREFLSHSLVQHYELNFVTNGSEALSALENHQYENILSDIQMPGINGIEFAKTAWAQYPHLKIVFWTQHQDEIYVRSLADFVPPETVYGYVLKDNSSDVLIKAVDSVYIEEQCWIDSKIRPVQARIKRSDTSISDLEYEVLIDIALGLTDNVIAKRRFLSRRGVQNRLRSLYEKLGIDQSNITDKSSHELLNLRSRAISISLRRGLINQHELDTEEKAMQLWLNK</sequence>
<proteinExistence type="predicted"/>
<dbReference type="SMART" id="SM00448">
    <property type="entry name" value="REC"/>
    <property type="match status" value="1"/>
</dbReference>
<organism evidence="3">
    <name type="scientific">hydrothermal vent metagenome</name>
    <dbReference type="NCBI Taxonomy" id="652676"/>
    <lineage>
        <taxon>unclassified sequences</taxon>
        <taxon>metagenomes</taxon>
        <taxon>ecological metagenomes</taxon>
    </lineage>
</organism>
<accession>A0A3B0YX34</accession>
<dbReference type="EMBL" id="UOFL01000185">
    <property type="protein sequence ID" value="VAW79997.1"/>
    <property type="molecule type" value="Genomic_DNA"/>
</dbReference>
<dbReference type="SUPFAM" id="SSF46894">
    <property type="entry name" value="C-terminal effector domain of the bipartite response regulators"/>
    <property type="match status" value="1"/>
</dbReference>
<dbReference type="InterPro" id="IPR039420">
    <property type="entry name" value="WalR-like"/>
</dbReference>
<dbReference type="PANTHER" id="PTHR43214:SF43">
    <property type="entry name" value="TWO-COMPONENT RESPONSE REGULATOR"/>
    <property type="match status" value="1"/>
</dbReference>
<dbReference type="GO" id="GO:0006355">
    <property type="term" value="P:regulation of DNA-templated transcription"/>
    <property type="evidence" value="ECO:0007669"/>
    <property type="project" value="InterPro"/>
</dbReference>
<evidence type="ECO:0000256" key="1">
    <source>
        <dbReference type="ARBA" id="ARBA00023125"/>
    </source>
</evidence>
<dbReference type="Pfam" id="PF00072">
    <property type="entry name" value="Response_reg"/>
    <property type="match status" value="1"/>
</dbReference>
<name>A0A3B0YX34_9ZZZZ</name>
<dbReference type="Gene3D" id="3.40.50.2300">
    <property type="match status" value="1"/>
</dbReference>
<keyword evidence="1 3" id="KW-0238">DNA-binding</keyword>
<dbReference type="PROSITE" id="PS50110">
    <property type="entry name" value="RESPONSE_REGULATORY"/>
    <property type="match status" value="1"/>
</dbReference>
<dbReference type="InterPro" id="IPR036388">
    <property type="entry name" value="WH-like_DNA-bd_sf"/>
</dbReference>
<dbReference type="Gene3D" id="1.10.10.10">
    <property type="entry name" value="Winged helix-like DNA-binding domain superfamily/Winged helix DNA-binding domain"/>
    <property type="match status" value="1"/>
</dbReference>
<dbReference type="CDD" id="cd17535">
    <property type="entry name" value="REC_NarL-like"/>
    <property type="match status" value="1"/>
</dbReference>
<dbReference type="InterPro" id="IPR011006">
    <property type="entry name" value="CheY-like_superfamily"/>
</dbReference>
<dbReference type="SUPFAM" id="SSF52172">
    <property type="entry name" value="CheY-like"/>
    <property type="match status" value="1"/>
</dbReference>
<dbReference type="AlphaFoldDB" id="A0A3B0YX34"/>
<feature type="domain" description="Response regulatory" evidence="2">
    <location>
        <begin position="24"/>
        <end position="141"/>
    </location>
</feature>